<evidence type="ECO:0000313" key="5">
    <source>
        <dbReference type="EMBL" id="HIW99899.1"/>
    </source>
</evidence>
<name>A0A9D1UT28_9MICC</name>
<evidence type="ECO:0000256" key="2">
    <source>
        <dbReference type="SAM" id="MobiDB-lite"/>
    </source>
</evidence>
<dbReference type="GO" id="GO:0004149">
    <property type="term" value="F:dihydrolipoyllysine-residue succinyltransferase activity"/>
    <property type="evidence" value="ECO:0007669"/>
    <property type="project" value="TreeGrafter"/>
</dbReference>
<dbReference type="PROSITE" id="PS50968">
    <property type="entry name" value="BIOTINYL_LIPOYL"/>
    <property type="match status" value="2"/>
</dbReference>
<evidence type="ECO:0000259" key="3">
    <source>
        <dbReference type="PROSITE" id="PS50968"/>
    </source>
</evidence>
<dbReference type="Proteomes" id="UP000824151">
    <property type="component" value="Unassembled WGS sequence"/>
</dbReference>
<dbReference type="Pfam" id="PF00364">
    <property type="entry name" value="Biotin_lipoyl"/>
    <property type="match status" value="2"/>
</dbReference>
<feature type="compositionally biased region" description="Low complexity" evidence="2">
    <location>
        <begin position="110"/>
        <end position="121"/>
    </location>
</feature>
<sequence>MSETVNLPALGESVTEGTVTRWLVEVGDEVEVDQPIVEVSTDKVDTEVPSPAAGVIEELLVDEDETVEVGAPLVTIGDGSGGSGSAESAPAEDAGESSEQAEAEPEQPAEEGSPSETSASEESTEGAGSGQQSASESGDSESGGSSGGSGDAQEVTLPALGESVTEGTVTRWLVEVGDEVDVDQPLLEVSTDKVDTEVPSPVAGTIQEIKVGEDETVEVGALLALVGSGAPSQPASSDDGSAAAEDTSAAAAADEAPASPSQDSGQQEQESSSPAQQKPAQPTQQKQESSSPAPAEQSADASAEGYVTPLVRRLAKKEDIDLSQ</sequence>
<feature type="region of interest" description="Disordered" evidence="2">
    <location>
        <begin position="70"/>
        <end position="167"/>
    </location>
</feature>
<evidence type="ECO:0000313" key="6">
    <source>
        <dbReference type="Proteomes" id="UP000824151"/>
    </source>
</evidence>
<accession>A0A9D1UT28</accession>
<proteinExistence type="predicted"/>
<dbReference type="InterPro" id="IPR004167">
    <property type="entry name" value="PSBD"/>
</dbReference>
<feature type="domain" description="Lipoyl-binding" evidence="3">
    <location>
        <begin position="152"/>
        <end position="227"/>
    </location>
</feature>
<dbReference type="InterPro" id="IPR003016">
    <property type="entry name" value="2-oxoA_DH_lipoyl-BS"/>
</dbReference>
<dbReference type="InterPro" id="IPR050537">
    <property type="entry name" value="2-oxoacid_dehydrogenase"/>
</dbReference>
<dbReference type="AlphaFoldDB" id="A0A9D1UT28"/>
<dbReference type="GO" id="GO:0005829">
    <property type="term" value="C:cytosol"/>
    <property type="evidence" value="ECO:0007669"/>
    <property type="project" value="TreeGrafter"/>
</dbReference>
<feature type="non-terminal residue" evidence="5">
    <location>
        <position position="324"/>
    </location>
</feature>
<gene>
    <name evidence="5" type="ORF">H9871_07115</name>
</gene>
<dbReference type="CDD" id="cd06849">
    <property type="entry name" value="lipoyl_domain"/>
    <property type="match status" value="2"/>
</dbReference>
<dbReference type="InterPro" id="IPR011053">
    <property type="entry name" value="Single_hybrid_motif"/>
</dbReference>
<dbReference type="EMBL" id="DXGD01000265">
    <property type="protein sequence ID" value="HIW99899.1"/>
    <property type="molecule type" value="Genomic_DNA"/>
</dbReference>
<protein>
    <submittedName>
        <fullName evidence="5">2-oxoglutarate dehydrogenase, E2 component, dihydrolipoamide succinyltransferase</fullName>
    </submittedName>
</protein>
<organism evidence="5 6">
    <name type="scientific">Candidatus Nesterenkonia stercoripullorum</name>
    <dbReference type="NCBI Taxonomy" id="2838701"/>
    <lineage>
        <taxon>Bacteria</taxon>
        <taxon>Bacillati</taxon>
        <taxon>Actinomycetota</taxon>
        <taxon>Actinomycetes</taxon>
        <taxon>Micrococcales</taxon>
        <taxon>Micrococcaceae</taxon>
        <taxon>Nesterenkonia</taxon>
    </lineage>
</organism>
<feature type="domain" description="Lipoyl-binding" evidence="3">
    <location>
        <begin position="2"/>
        <end position="77"/>
    </location>
</feature>
<dbReference type="SUPFAM" id="SSF51230">
    <property type="entry name" value="Single hybrid motif"/>
    <property type="match status" value="2"/>
</dbReference>
<comment type="caution">
    <text evidence="5">The sequence shown here is derived from an EMBL/GenBank/DDBJ whole genome shotgun (WGS) entry which is preliminary data.</text>
</comment>
<dbReference type="PROSITE" id="PS51826">
    <property type="entry name" value="PSBD"/>
    <property type="match status" value="1"/>
</dbReference>
<evidence type="ECO:0000259" key="4">
    <source>
        <dbReference type="PROSITE" id="PS51826"/>
    </source>
</evidence>
<evidence type="ECO:0000256" key="1">
    <source>
        <dbReference type="ARBA" id="ARBA00022823"/>
    </source>
</evidence>
<dbReference type="PROSITE" id="PS00189">
    <property type="entry name" value="LIPOYL"/>
    <property type="match status" value="2"/>
</dbReference>
<dbReference type="PANTHER" id="PTHR43416:SF8">
    <property type="entry name" value="LIPOAMIDE ACYLTRANSFERASE COMPONENT OF BRANCHED-CHAIN ALPHA-KETO ACID DEHYDROGENASE COMPLEX"/>
    <property type="match status" value="1"/>
</dbReference>
<dbReference type="InterPro" id="IPR000089">
    <property type="entry name" value="Biotin_lipoyl"/>
</dbReference>
<dbReference type="GO" id="GO:0006099">
    <property type="term" value="P:tricarboxylic acid cycle"/>
    <property type="evidence" value="ECO:0007669"/>
    <property type="project" value="TreeGrafter"/>
</dbReference>
<feature type="compositionally biased region" description="Low complexity" evidence="2">
    <location>
        <begin position="130"/>
        <end position="143"/>
    </location>
</feature>
<feature type="region of interest" description="Disordered" evidence="2">
    <location>
        <begin position="228"/>
        <end position="324"/>
    </location>
</feature>
<feature type="compositionally biased region" description="Low complexity" evidence="2">
    <location>
        <begin position="230"/>
        <end position="304"/>
    </location>
</feature>
<feature type="domain" description="Peripheral subunit-binding (PSBD)" evidence="4">
    <location>
        <begin position="306"/>
        <end position="324"/>
    </location>
</feature>
<dbReference type="PANTHER" id="PTHR43416">
    <property type="entry name" value="DIHYDROLIPOYLLYSINE-RESIDUE SUCCINYLTRANSFERASE COMPONENT OF 2-OXOGLUTARATE DEHYDROGENASE COMPLEX, MITOCHONDRIAL-RELATED"/>
    <property type="match status" value="1"/>
</dbReference>
<feature type="compositionally biased region" description="Acidic residues" evidence="2">
    <location>
        <begin position="93"/>
        <end position="109"/>
    </location>
</feature>
<dbReference type="Gene3D" id="2.40.50.100">
    <property type="match status" value="2"/>
</dbReference>
<reference evidence="5" key="1">
    <citation type="journal article" date="2021" name="PeerJ">
        <title>Extensive microbial diversity within the chicken gut microbiome revealed by metagenomics and culture.</title>
        <authorList>
            <person name="Gilroy R."/>
            <person name="Ravi A."/>
            <person name="Getino M."/>
            <person name="Pursley I."/>
            <person name="Horton D.L."/>
            <person name="Alikhan N.F."/>
            <person name="Baker D."/>
            <person name="Gharbi K."/>
            <person name="Hall N."/>
            <person name="Watson M."/>
            <person name="Adriaenssens E.M."/>
            <person name="Foster-Nyarko E."/>
            <person name="Jarju S."/>
            <person name="Secka A."/>
            <person name="Antonio M."/>
            <person name="Oren A."/>
            <person name="Chaudhuri R.R."/>
            <person name="La Ragione R."/>
            <person name="Hildebrand F."/>
            <person name="Pallen M.J."/>
        </authorList>
    </citation>
    <scope>NUCLEOTIDE SEQUENCE</scope>
    <source>
        <strain evidence="5">ChiHejej3B27-3195</strain>
    </source>
</reference>
<keyword evidence="1" id="KW-0450">Lipoyl</keyword>
<reference evidence="5" key="2">
    <citation type="submission" date="2021-04" db="EMBL/GenBank/DDBJ databases">
        <authorList>
            <person name="Gilroy R."/>
        </authorList>
    </citation>
    <scope>NUCLEOTIDE SEQUENCE</scope>
    <source>
        <strain evidence="5">ChiHejej3B27-3195</strain>
    </source>
</reference>